<dbReference type="InParanoid" id="A0A1Z5JNQ3"/>
<evidence type="ECO:0000313" key="1">
    <source>
        <dbReference type="EMBL" id="GAX15526.1"/>
    </source>
</evidence>
<gene>
    <name evidence="1" type="ORF">FisN_6Hu177</name>
</gene>
<evidence type="ECO:0000313" key="2">
    <source>
        <dbReference type="Proteomes" id="UP000198406"/>
    </source>
</evidence>
<comment type="caution">
    <text evidence="1">The sequence shown here is derived from an EMBL/GenBank/DDBJ whole genome shotgun (WGS) entry which is preliminary data.</text>
</comment>
<proteinExistence type="predicted"/>
<dbReference type="AlphaFoldDB" id="A0A1Z5JNQ3"/>
<sequence>MVHNVPILMVHNVPILIRPGHVRLPIDVNRRRSHQRSNALSDFTMVLSIVIPNQGKTHRRSHATDWSSVLKRLYHGKNVREHRRSNAMTGDEYMEITWVCEELHGPSQSPCGQGIGVWNPTAWEKCDAFDNEL</sequence>
<dbReference type="EMBL" id="BDSP01000094">
    <property type="protein sequence ID" value="GAX15526.1"/>
    <property type="molecule type" value="Genomic_DNA"/>
</dbReference>
<accession>A0A1Z5JNQ3</accession>
<protein>
    <submittedName>
        <fullName evidence="1">Uncharacterized protein</fullName>
    </submittedName>
</protein>
<organism evidence="1 2">
    <name type="scientific">Fistulifera solaris</name>
    <name type="common">Oleaginous diatom</name>
    <dbReference type="NCBI Taxonomy" id="1519565"/>
    <lineage>
        <taxon>Eukaryota</taxon>
        <taxon>Sar</taxon>
        <taxon>Stramenopiles</taxon>
        <taxon>Ochrophyta</taxon>
        <taxon>Bacillariophyta</taxon>
        <taxon>Bacillariophyceae</taxon>
        <taxon>Bacillariophycidae</taxon>
        <taxon>Naviculales</taxon>
        <taxon>Naviculaceae</taxon>
        <taxon>Fistulifera</taxon>
    </lineage>
</organism>
<reference evidence="1 2" key="1">
    <citation type="journal article" date="2015" name="Plant Cell">
        <title>Oil accumulation by the oleaginous diatom Fistulifera solaris as revealed by the genome and transcriptome.</title>
        <authorList>
            <person name="Tanaka T."/>
            <person name="Maeda Y."/>
            <person name="Veluchamy A."/>
            <person name="Tanaka M."/>
            <person name="Abida H."/>
            <person name="Marechal E."/>
            <person name="Bowler C."/>
            <person name="Muto M."/>
            <person name="Sunaga Y."/>
            <person name="Tanaka M."/>
            <person name="Yoshino T."/>
            <person name="Taniguchi T."/>
            <person name="Fukuda Y."/>
            <person name="Nemoto M."/>
            <person name="Matsumoto M."/>
            <person name="Wong P.S."/>
            <person name="Aburatani S."/>
            <person name="Fujibuchi W."/>
        </authorList>
    </citation>
    <scope>NUCLEOTIDE SEQUENCE [LARGE SCALE GENOMIC DNA]</scope>
    <source>
        <strain evidence="1 2">JPCC DA0580</strain>
    </source>
</reference>
<name>A0A1Z5JNQ3_FISSO</name>
<dbReference type="Proteomes" id="UP000198406">
    <property type="component" value="Unassembled WGS sequence"/>
</dbReference>
<keyword evidence="2" id="KW-1185">Reference proteome</keyword>